<dbReference type="InterPro" id="IPR037139">
    <property type="entry name" value="VHL_alpha_dom_sf"/>
</dbReference>
<dbReference type="Gene3D" id="1.10.750.10">
    <property type="entry name" value="von Hippel-Lindau disease tumour suppressor, alpha domain"/>
    <property type="match status" value="1"/>
</dbReference>
<reference evidence="3" key="2">
    <citation type="submission" date="2023-03" db="EMBL/GenBank/DDBJ databases">
        <authorList>
            <person name="Inwood S.N."/>
            <person name="Skelly J.G."/>
            <person name="Guhlin J."/>
            <person name="Harrop T.W.R."/>
            <person name="Goldson S.G."/>
            <person name="Dearden P.K."/>
        </authorList>
    </citation>
    <scope>NUCLEOTIDE SEQUENCE</scope>
    <source>
        <strain evidence="3">Irish</strain>
        <tissue evidence="3">Whole body</tissue>
    </source>
</reference>
<evidence type="ECO:0000259" key="2">
    <source>
        <dbReference type="Pfam" id="PF01847"/>
    </source>
</evidence>
<dbReference type="CDD" id="cd05468">
    <property type="entry name" value="pVHL"/>
    <property type="match status" value="1"/>
</dbReference>
<accession>A0AA39F8E9</accession>
<dbReference type="InterPro" id="IPR022772">
    <property type="entry name" value="VHL_tumour_suppress_b/a_dom"/>
</dbReference>
<dbReference type="EMBL" id="JAQQBS010001422">
    <property type="protein sequence ID" value="KAK0164865.1"/>
    <property type="molecule type" value="Genomic_DNA"/>
</dbReference>
<evidence type="ECO:0000313" key="3">
    <source>
        <dbReference type="EMBL" id="KAK0164865.1"/>
    </source>
</evidence>
<dbReference type="InterPro" id="IPR024053">
    <property type="entry name" value="VHL_beta_dom"/>
</dbReference>
<dbReference type="AlphaFoldDB" id="A0AA39F8E9"/>
<dbReference type="Pfam" id="PF01847">
    <property type="entry name" value="VHL"/>
    <property type="match status" value="1"/>
</dbReference>
<comment type="caution">
    <text evidence="3">The sequence shown here is derived from an EMBL/GenBank/DDBJ whole genome shotgun (WGS) entry which is preliminary data.</text>
</comment>
<gene>
    <name evidence="3" type="ORF">PV328_003434</name>
</gene>
<dbReference type="InterPro" id="IPR037140">
    <property type="entry name" value="VHL_beta_dom_sf"/>
</dbReference>
<dbReference type="SUPFAM" id="SSF49468">
    <property type="entry name" value="VHL"/>
    <property type="match status" value="1"/>
</dbReference>
<name>A0AA39F8E9_9HYME</name>
<organism evidence="3 4">
    <name type="scientific">Microctonus aethiopoides</name>
    <dbReference type="NCBI Taxonomy" id="144406"/>
    <lineage>
        <taxon>Eukaryota</taxon>
        <taxon>Metazoa</taxon>
        <taxon>Ecdysozoa</taxon>
        <taxon>Arthropoda</taxon>
        <taxon>Hexapoda</taxon>
        <taxon>Insecta</taxon>
        <taxon>Pterygota</taxon>
        <taxon>Neoptera</taxon>
        <taxon>Endopterygota</taxon>
        <taxon>Hymenoptera</taxon>
        <taxon>Apocrita</taxon>
        <taxon>Ichneumonoidea</taxon>
        <taxon>Braconidae</taxon>
        <taxon>Euphorinae</taxon>
        <taxon>Microctonus</taxon>
    </lineage>
</organism>
<proteinExistence type="inferred from homology"/>
<dbReference type="Proteomes" id="UP001168990">
    <property type="component" value="Unassembled WGS sequence"/>
</dbReference>
<reference evidence="3" key="1">
    <citation type="journal article" date="2023" name="bioRxiv">
        <title>Scaffold-level genome assemblies of two parasitoid biocontrol wasps reveal the parthenogenesis mechanism and an associated novel virus.</title>
        <authorList>
            <person name="Inwood S."/>
            <person name="Skelly J."/>
            <person name="Guhlin J."/>
            <person name="Harrop T."/>
            <person name="Goldson S."/>
            <person name="Dearden P."/>
        </authorList>
    </citation>
    <scope>NUCLEOTIDE SEQUENCE</scope>
    <source>
        <strain evidence="3">Irish</strain>
        <tissue evidence="3">Whole body</tissue>
    </source>
</reference>
<keyword evidence="4" id="KW-1185">Reference proteome</keyword>
<feature type="domain" description="von Hippel-Lindau disease tumour suppressor beta" evidence="2">
    <location>
        <begin position="11"/>
        <end position="88"/>
    </location>
</feature>
<protein>
    <recommendedName>
        <fullName evidence="2">von Hippel-Lindau disease tumour suppressor beta domain-containing protein</fullName>
    </recommendedName>
</protein>
<dbReference type="FunFam" id="2.60.40.780:FF:000001">
    <property type="entry name" value="von Hippel-Lindau disease tumor suppressor"/>
    <property type="match status" value="1"/>
</dbReference>
<sequence>MVSNNSIVPLLKSIENREKVLVAFINTTPYTVEILWINFEGQAVKYAVLDSHKACGINTYVTHPWIFMEKETGDRFMVEGKDVYMPRSVCSTQNMLMDSRSQRVNVFITLPIYTLRDIAMRVIKRHLRYDKHAFTLDIPKALQYELALLLPRKGDPQAP</sequence>
<comment type="similarity">
    <text evidence="1">Belongs to the VHL family.</text>
</comment>
<evidence type="ECO:0000256" key="1">
    <source>
        <dbReference type="ARBA" id="ARBA00010057"/>
    </source>
</evidence>
<dbReference type="Gene3D" id="2.60.40.780">
    <property type="entry name" value="von Hippel-Lindau disease tumour suppressor, beta domain"/>
    <property type="match status" value="1"/>
</dbReference>
<dbReference type="InterPro" id="IPR036208">
    <property type="entry name" value="VHL_sf"/>
</dbReference>
<evidence type="ECO:0000313" key="4">
    <source>
        <dbReference type="Proteomes" id="UP001168990"/>
    </source>
</evidence>